<feature type="region of interest" description="Disordered" evidence="5">
    <location>
        <begin position="132"/>
        <end position="162"/>
    </location>
</feature>
<proteinExistence type="predicted"/>
<dbReference type="PANTHER" id="PTHR12792">
    <property type="entry name" value="EXTRA SPINDLE POLES 1-RELATED"/>
    <property type="match status" value="1"/>
</dbReference>
<dbReference type="InterPro" id="IPR030397">
    <property type="entry name" value="SEPARIN_core_dom"/>
</dbReference>
<comment type="catalytic activity">
    <reaction evidence="1">
        <text>All bonds known to be hydrolyzed by this endopeptidase have arginine in P1 and an acidic residue in P4. P6 is often occupied by an acidic residue or by a hydroxy-amino-acid residue, the phosphorylation of which enhances cleavage.</text>
        <dbReference type="EC" id="3.4.22.49"/>
    </reaction>
</comment>
<dbReference type="GO" id="GO:0005737">
    <property type="term" value="C:cytoplasm"/>
    <property type="evidence" value="ECO:0007669"/>
    <property type="project" value="TreeGrafter"/>
</dbReference>
<dbReference type="Proteomes" id="UP000054466">
    <property type="component" value="Unassembled WGS sequence"/>
</dbReference>
<accession>A0A0D2CIX7</accession>
<dbReference type="GO" id="GO:0044732">
    <property type="term" value="C:mitotic spindle pole body"/>
    <property type="evidence" value="ECO:0007669"/>
    <property type="project" value="TreeGrafter"/>
</dbReference>
<reference evidence="7 8" key="1">
    <citation type="submission" date="2015-01" db="EMBL/GenBank/DDBJ databases">
        <title>The Genome Sequence of Cladophialophora immunda CBS83496.</title>
        <authorList>
            <consortium name="The Broad Institute Genomics Platform"/>
            <person name="Cuomo C."/>
            <person name="de Hoog S."/>
            <person name="Gorbushina A."/>
            <person name="Stielow B."/>
            <person name="Teixiera M."/>
            <person name="Abouelleil A."/>
            <person name="Chapman S.B."/>
            <person name="Priest M."/>
            <person name="Young S.K."/>
            <person name="Wortman J."/>
            <person name="Nusbaum C."/>
            <person name="Birren B."/>
        </authorList>
    </citation>
    <scope>NUCLEOTIDE SEQUENCE [LARGE SCALE GENOMIC DNA]</scope>
    <source>
        <strain evidence="7 8">CBS 83496</strain>
    </source>
</reference>
<evidence type="ECO:0000256" key="4">
    <source>
        <dbReference type="ARBA" id="ARBA00022829"/>
    </source>
</evidence>
<dbReference type="VEuPathDB" id="FungiDB:PV07_11687"/>
<dbReference type="Gene3D" id="1.25.40.10">
    <property type="entry name" value="Tetratricopeptide repeat domain"/>
    <property type="match status" value="1"/>
</dbReference>
<evidence type="ECO:0000313" key="8">
    <source>
        <dbReference type="Proteomes" id="UP000054466"/>
    </source>
</evidence>
<evidence type="ECO:0000256" key="5">
    <source>
        <dbReference type="SAM" id="MobiDB-lite"/>
    </source>
</evidence>
<dbReference type="GO" id="GO:0051307">
    <property type="term" value="P:meiotic chromosome separation"/>
    <property type="evidence" value="ECO:0007669"/>
    <property type="project" value="TreeGrafter"/>
</dbReference>
<evidence type="ECO:0000256" key="1">
    <source>
        <dbReference type="ARBA" id="ARBA00000451"/>
    </source>
</evidence>
<keyword evidence="8" id="KW-1185">Reference proteome</keyword>
<dbReference type="GO" id="GO:0005634">
    <property type="term" value="C:nucleus"/>
    <property type="evidence" value="ECO:0007669"/>
    <property type="project" value="InterPro"/>
</dbReference>
<dbReference type="STRING" id="569365.A0A0D2CIX7"/>
<feature type="region of interest" description="Disordered" evidence="5">
    <location>
        <begin position="52"/>
        <end position="97"/>
    </location>
</feature>
<dbReference type="EMBL" id="KN847046">
    <property type="protein sequence ID" value="KIW23494.1"/>
    <property type="molecule type" value="Genomic_DNA"/>
</dbReference>
<dbReference type="InterPro" id="IPR011990">
    <property type="entry name" value="TPR-like_helical_dom_sf"/>
</dbReference>
<evidence type="ECO:0000313" key="7">
    <source>
        <dbReference type="EMBL" id="KIW23494.1"/>
    </source>
</evidence>
<dbReference type="RefSeq" id="XP_016243710.1">
    <property type="nucleotide sequence ID" value="XM_016399148.1"/>
</dbReference>
<dbReference type="OrthoDB" id="10255632at2759"/>
<evidence type="ECO:0000259" key="6">
    <source>
        <dbReference type="PROSITE" id="PS51700"/>
    </source>
</evidence>
<dbReference type="GO" id="GO:0072686">
    <property type="term" value="C:mitotic spindle"/>
    <property type="evidence" value="ECO:0007669"/>
    <property type="project" value="TreeGrafter"/>
</dbReference>
<feature type="domain" description="Peptidase C50" evidence="6">
    <location>
        <begin position="1855"/>
        <end position="1951"/>
    </location>
</feature>
<protein>
    <recommendedName>
        <fullName evidence="2">separase</fullName>
        <ecNumber evidence="2">3.4.22.49</ecNumber>
    </recommendedName>
</protein>
<dbReference type="InterPro" id="IPR005314">
    <property type="entry name" value="Peptidase_C50"/>
</dbReference>
<dbReference type="Pfam" id="PF03568">
    <property type="entry name" value="Separin_C"/>
    <property type="match status" value="1"/>
</dbReference>
<dbReference type="GO" id="GO:0004197">
    <property type="term" value="F:cysteine-type endopeptidase activity"/>
    <property type="evidence" value="ECO:0007669"/>
    <property type="project" value="InterPro"/>
</dbReference>
<feature type="compositionally biased region" description="Low complexity" evidence="5">
    <location>
        <begin position="1286"/>
        <end position="1299"/>
    </location>
</feature>
<organism evidence="7 8">
    <name type="scientific">Cladophialophora immunda</name>
    <dbReference type="NCBI Taxonomy" id="569365"/>
    <lineage>
        <taxon>Eukaryota</taxon>
        <taxon>Fungi</taxon>
        <taxon>Dikarya</taxon>
        <taxon>Ascomycota</taxon>
        <taxon>Pezizomycotina</taxon>
        <taxon>Eurotiomycetes</taxon>
        <taxon>Chaetothyriomycetidae</taxon>
        <taxon>Chaetothyriales</taxon>
        <taxon>Herpotrichiellaceae</taxon>
        <taxon>Cladophialophora</taxon>
    </lineage>
</organism>
<sequence>MTVLQDAVASAPVDVARAHLNLTAPTTRTLRFLRAVLGLGAYDKCESKTVRASTKKAAQSKGSSSISRAPIRPAIKNRQKPGAAIQIHESNDEQLPRLSKAERQKIATETFNSTLKCLGEAAKALRGAPATSTTLSCDSIDEPLQARSPNRDRKKPAINSKKNTLGTLPTDWSLVADISYSALQFLRIYDSEDVISASDNSLGLENAALILLDRTISLNLTAQAHRQLCDIHERYYGGQVKRRPASHTSIARLLLGRPDAADESQRFRFTASLQSQALRLALLVGPKCIDSELLRSLQQETIGSPAWVTSKGLGKHFLTSEQSGSQLRTISLVLSKLYALSTSSKAESPSPPDLFKLFCLSLRIKFESWGRSGHLPEPATEVWRPLHRAIKQLFATSKDLRVSTTCMFHALASFQKLMKASECEILVPADLMETLLHIIQDPDEYPQLIALVEERLRQINGVSHLVLRCQIAVSRLRASSGSPKTLESLNGVESALAEAGELSAVELDRFLLYLAQLRKAAAELILFDKARPVPERNEPSLDFRTNLIRLTYCSFNFLRRHIRPVLMSASNDSSIEKSKAFLITLLRTVDAVLSTEQCAITRDSDLAAAALEALEGCSAVIQILRGECASLITQCRMETSLNQLRLRISQLFWSRYSEAVKEGKPPLEQAKILDLSLLGLSDLPLSDQKGAHGAIKYERLAACYLEAQDFQTAETALRSAIETSIKEDVLSHVAASLLSDSFHGAWSNSDSGSRAFGRILNTYTKTILDHASRSGNDDSFYDDPSLPTFHRAVLLEKQLLAIFELDVNGRRLSLCATMVKALLSLLQQPVYQVYIMRFINQLLQLALKKRVPAATFVTDFSVIHRVLATDLTTRENVFLRRYEPELRALLDLQYGFLTGLLPNRTFSQRVKQLCEIVRTCRVDEEIRVNCLDVGAYVNPLLLSVEHAAFLGKYDVGLMALEALQHLVELGVHVPEISYKRILLRKGQIHDLLKDPQSARKAFAMIEKAIEGENDRLFEAEFALAYSEHHLCADDLGECTKWLERARIAWQARERSGIEASTKARLREQSTWCRAAHLASRLAYESSQLANALVLARQAAKISATIWASVEKVSASETPAQLEGSFDQELHSLSVEFSNLDLSSPPTIRMRPGAVVLEPVVSLCCSVFSHMAFLNAHCGIYQDAAIFYEQTLKIARKWGHLIHTTVALSQLSLLHARAGQTQKAQNSLQELSQITMDFHANWIRGLVSLNQAETCLILGDDSAASRCLIEAKQLQVDKGCPTIEPAVSASQQGTATSASVKPSGRKRAIKGQKGNDSIKCLPKECASSWKSSLELTGFSSRISILESRLRTFHDCAGSKNPLDTGMRCDRDGDGRNSTSIALNLVQEALKIFSEDTIHNVLAETAVAIPVRYRSARKSGRVSFMQAAGSRIIDQKNQDPKKRSKQKQAVETLKDGKALLLQAYDILQETSSKEQNRVPCDVVHTCHKLLIQISLLSSALNQPLVSCSSNVVLDITSPLDLALTRGRFVTFGELHAAKTMSMEDWPNAHNVDDSRICRNSDKLPNYDTSLLPSSWSVVYLGLNEDKNELFVAHLAHQRSPFVVRIPLARPDPSEGEGEELDLKTAKAEMQEIIMKANSSSHDSRGSSVDKSVRKAWYAERQDLDRQLATLLENMENIWLGGFRGLLSASNTDENGLRKFGQCLSSTLNRHLPSRQKLSKSCDHVVELHDHVLELFVALGHPREVELEDAVTDLLYFVIDILQFNGERNAYDEIDFDAILVEVLDGLHSYHDRRSIAQEKRGHVILVLDKELQVFPWESLSCLKKQGVSRMPSIASVWERLKVIRDQSHDLQGYLIPATDGAYILNPSSDLKATQETFGEILQSQLPEYRAIINRQPEGKEFETALRDSSLMLYFGHGGGGQYIRPRTIRKMDKCAVTLLMGCSSAKLTECGVYEPYGMPLSYLGAGSPAVVGTLWDVTDRDIDRFAMEMMAEWGLIDIGASSGAQTLKKPGKAGAGKENGTRQQICDGQRIGRVALDEAVAHARDACLLKYLNGAAPVMYGIPVFLG</sequence>
<dbReference type="EC" id="3.4.22.49" evidence="2"/>
<evidence type="ECO:0000256" key="3">
    <source>
        <dbReference type="ARBA" id="ARBA00022801"/>
    </source>
</evidence>
<dbReference type="GeneID" id="27350881"/>
<gene>
    <name evidence="7" type="ORF">PV07_11687</name>
</gene>
<feature type="compositionally biased region" description="Polar residues" evidence="5">
    <location>
        <begin position="52"/>
        <end position="67"/>
    </location>
</feature>
<keyword evidence="4" id="KW-0159">Chromosome partition</keyword>
<name>A0A0D2CIX7_9EURO</name>
<dbReference type="PROSITE" id="PS51700">
    <property type="entry name" value="SEPARIN"/>
    <property type="match status" value="1"/>
</dbReference>
<evidence type="ECO:0000256" key="2">
    <source>
        <dbReference type="ARBA" id="ARBA00012489"/>
    </source>
</evidence>
<keyword evidence="3" id="KW-0378">Hydrolase</keyword>
<dbReference type="GO" id="GO:0006508">
    <property type="term" value="P:proteolysis"/>
    <property type="evidence" value="ECO:0007669"/>
    <property type="project" value="InterPro"/>
</dbReference>
<feature type="region of interest" description="Disordered" evidence="5">
    <location>
        <begin position="1286"/>
        <end position="1311"/>
    </location>
</feature>
<dbReference type="PANTHER" id="PTHR12792:SF0">
    <property type="entry name" value="SEPARIN"/>
    <property type="match status" value="1"/>
</dbReference>
<dbReference type="SUPFAM" id="SSF48452">
    <property type="entry name" value="TPR-like"/>
    <property type="match status" value="1"/>
</dbReference>
<dbReference type="HOGENOM" id="CLU_000454_0_0_1"/>